<sequence length="487" mass="53496">MAFEYRRLLEDDRAKAYLRSFASERSHWNELVEATFLYGVHCIAQNYALHTLTTDQVVDITRATLKKPLHYHATHAVHAHEAAPKRAMAAKPSSSWRRGSADEPSPNPVAPPPPTTPAPALPDGRQELEMYAALVGKPWMQAAWQSFVATTGYPSIDVDASEDAFYTAYDALRAAPTLTPHPAPRTFLDFVRAALLHGLRPPVGTDVAPPTIQAPNTVDTSSQLNPAKMDVSCDQRRPATTSTTRSQPSPAKATTRSQPSTPRARSLTSARTTTTTSKVKTELEAPKANVLRVRKNTTQRLHEALAKHKRNANDATTSVPPRATSRPIARPGSKALEIAEMLAASPFLQTVETTLPEPTTTEPTLQSELYGPDLVDTDGCRAPSANRQRAKDALKPKRHVDYKGWLGDYGPAHTRTLVPGDWSELDDADTRWLQQRRGTKAGDLPPFEWNLDAIDVEVPQESSGTSAVHTSDIDPAFEWLVPESRRV</sequence>
<dbReference type="Proteomes" id="UP000030762">
    <property type="component" value="Unassembled WGS sequence"/>
</dbReference>
<feature type="compositionally biased region" description="Low complexity" evidence="1">
    <location>
        <begin position="260"/>
        <end position="277"/>
    </location>
</feature>
<dbReference type="OMA" id="VDRHISQ"/>
<dbReference type="AlphaFoldDB" id="T0QGT0"/>
<name>T0QGT0_SAPDV</name>
<dbReference type="InParanoid" id="T0QGT0"/>
<feature type="region of interest" description="Disordered" evidence="1">
    <location>
        <begin position="306"/>
        <end position="330"/>
    </location>
</feature>
<feature type="region of interest" description="Disordered" evidence="1">
    <location>
        <begin position="78"/>
        <end position="123"/>
    </location>
</feature>
<evidence type="ECO:0000256" key="1">
    <source>
        <dbReference type="SAM" id="MobiDB-lite"/>
    </source>
</evidence>
<evidence type="ECO:0000313" key="2">
    <source>
        <dbReference type="EMBL" id="EQC32840.1"/>
    </source>
</evidence>
<dbReference type="VEuPathDB" id="FungiDB:SDRG_09377"/>
<dbReference type="EMBL" id="JH767161">
    <property type="protein sequence ID" value="EQC32840.1"/>
    <property type="molecule type" value="Genomic_DNA"/>
</dbReference>
<feature type="compositionally biased region" description="Polar residues" evidence="1">
    <location>
        <begin position="213"/>
        <end position="225"/>
    </location>
</feature>
<keyword evidence="3" id="KW-1185">Reference proteome</keyword>
<dbReference type="GeneID" id="19950104"/>
<evidence type="ECO:0000313" key="3">
    <source>
        <dbReference type="Proteomes" id="UP000030762"/>
    </source>
</evidence>
<feature type="compositionally biased region" description="Polar residues" evidence="1">
    <location>
        <begin position="238"/>
        <end position="259"/>
    </location>
</feature>
<dbReference type="RefSeq" id="XP_008613526.1">
    <property type="nucleotide sequence ID" value="XM_008615304.1"/>
</dbReference>
<gene>
    <name evidence="2" type="ORF">SDRG_09377</name>
</gene>
<dbReference type="eggNOG" id="ENOG502S0G9">
    <property type="taxonomic scope" value="Eukaryota"/>
</dbReference>
<dbReference type="STRING" id="1156394.T0QGT0"/>
<feature type="region of interest" description="Disordered" evidence="1">
    <location>
        <begin position="201"/>
        <end position="284"/>
    </location>
</feature>
<protein>
    <submittedName>
        <fullName evidence="2">Uncharacterized protein</fullName>
    </submittedName>
</protein>
<dbReference type="OrthoDB" id="166788at2759"/>
<proteinExistence type="predicted"/>
<accession>T0QGT0</accession>
<reference evidence="2 3" key="1">
    <citation type="submission" date="2012-04" db="EMBL/GenBank/DDBJ databases">
        <title>The Genome Sequence of Saprolegnia declina VS20.</title>
        <authorList>
            <consortium name="The Broad Institute Genome Sequencing Platform"/>
            <person name="Russ C."/>
            <person name="Nusbaum C."/>
            <person name="Tyler B."/>
            <person name="van West P."/>
            <person name="Dieguez-Uribeondo J."/>
            <person name="de Bruijn I."/>
            <person name="Tripathy S."/>
            <person name="Jiang R."/>
            <person name="Young S.K."/>
            <person name="Zeng Q."/>
            <person name="Gargeya S."/>
            <person name="Fitzgerald M."/>
            <person name="Haas B."/>
            <person name="Abouelleil A."/>
            <person name="Alvarado L."/>
            <person name="Arachchi H.M."/>
            <person name="Berlin A."/>
            <person name="Chapman S.B."/>
            <person name="Goldberg J."/>
            <person name="Griggs A."/>
            <person name="Gujja S."/>
            <person name="Hansen M."/>
            <person name="Howarth C."/>
            <person name="Imamovic A."/>
            <person name="Larimer J."/>
            <person name="McCowen C."/>
            <person name="Montmayeur A."/>
            <person name="Murphy C."/>
            <person name="Neiman D."/>
            <person name="Pearson M."/>
            <person name="Priest M."/>
            <person name="Roberts A."/>
            <person name="Saif S."/>
            <person name="Shea T."/>
            <person name="Sisk P."/>
            <person name="Sykes S."/>
            <person name="Wortman J."/>
            <person name="Nusbaum C."/>
            <person name="Birren B."/>
        </authorList>
    </citation>
    <scope>NUCLEOTIDE SEQUENCE [LARGE SCALE GENOMIC DNA]</scope>
    <source>
        <strain evidence="2 3">VS20</strain>
    </source>
</reference>
<organism evidence="2 3">
    <name type="scientific">Saprolegnia diclina (strain VS20)</name>
    <dbReference type="NCBI Taxonomy" id="1156394"/>
    <lineage>
        <taxon>Eukaryota</taxon>
        <taxon>Sar</taxon>
        <taxon>Stramenopiles</taxon>
        <taxon>Oomycota</taxon>
        <taxon>Saprolegniomycetes</taxon>
        <taxon>Saprolegniales</taxon>
        <taxon>Saprolegniaceae</taxon>
        <taxon>Saprolegnia</taxon>
    </lineage>
</organism>
<feature type="compositionally biased region" description="Pro residues" evidence="1">
    <location>
        <begin position="105"/>
        <end position="120"/>
    </location>
</feature>